<dbReference type="Proteomes" id="UP000199679">
    <property type="component" value="Chromosome I"/>
</dbReference>
<reference evidence="2 3" key="1">
    <citation type="submission" date="2016-10" db="EMBL/GenBank/DDBJ databases">
        <authorList>
            <person name="de Groot N.N."/>
        </authorList>
    </citation>
    <scope>NUCLEOTIDE SEQUENCE [LARGE SCALE GENOMIC DNA]</scope>
    <source>
        <strain evidence="2 3">MP1X4</strain>
    </source>
</reference>
<gene>
    <name evidence="2" type="ORF">SAMN05216490_0761</name>
</gene>
<proteinExistence type="predicted"/>
<dbReference type="AlphaFoldDB" id="A0A1H1QF42"/>
<dbReference type="OrthoDB" id="526037at2"/>
<dbReference type="SUPFAM" id="SSF56112">
    <property type="entry name" value="Protein kinase-like (PK-like)"/>
    <property type="match status" value="1"/>
</dbReference>
<dbReference type="Pfam" id="PF01636">
    <property type="entry name" value="APH"/>
    <property type="match status" value="1"/>
</dbReference>
<sequence length="356" mass="41162">MLEKILQSFGMNAADYQIQFFGSGLINHTFKVSGRGEVYILQQINSDVFKSPEYIANNLTLIQDYLNKLYPDYLFVGPIPSISGDFLVESDGGKFYRLFPFVKGSQTINFISNEKQAFEAAKQFGKFTYLLKDFDPTALKYTLTDFHNLELRFEQFEAASRNATSERIAEAFEEIKEVYKHNNILQTYRTILANKEVPVRVIHHDTKISNVLFDEQQNGLCVIDLDTVMPGYFFSDVGDMMRTYLSPANEEETDFSKIHIREAIFSAICKGYLSELGSIFTEKEKQYFVFSGELMIYMQAVRFLTDYLNNDIYYGSKYPGHNLNRAKNQFKLLNEYVRSVGKFKKLIAQAENELYS</sequence>
<keyword evidence="3" id="KW-1185">Reference proteome</keyword>
<dbReference type="Gene3D" id="3.90.1200.10">
    <property type="match status" value="1"/>
</dbReference>
<accession>A0A1H1QF42</accession>
<dbReference type="InterPro" id="IPR011009">
    <property type="entry name" value="Kinase-like_dom_sf"/>
</dbReference>
<keyword evidence="2" id="KW-0808">Transferase</keyword>
<dbReference type="InterPro" id="IPR002575">
    <property type="entry name" value="Aminoglycoside_PTrfase"/>
</dbReference>
<name>A0A1H1QF42_MUCMA</name>
<dbReference type="PANTHER" id="PTHR21064">
    <property type="entry name" value="AMINOGLYCOSIDE PHOSPHOTRANSFERASE DOMAIN-CONTAINING PROTEIN-RELATED"/>
    <property type="match status" value="1"/>
</dbReference>
<protein>
    <submittedName>
        <fullName evidence="2">Ser/Thr protein kinase RdoA involved in Cpx stress response, MazF antagonist</fullName>
    </submittedName>
</protein>
<dbReference type="RefSeq" id="WP_091369481.1">
    <property type="nucleotide sequence ID" value="NZ_LT629740.1"/>
</dbReference>
<dbReference type="STRING" id="652787.SAMN05216490_0761"/>
<dbReference type="EMBL" id="LT629740">
    <property type="protein sequence ID" value="SDS22181.1"/>
    <property type="molecule type" value="Genomic_DNA"/>
</dbReference>
<organism evidence="2 3">
    <name type="scientific">Mucilaginibacter mallensis</name>
    <dbReference type="NCBI Taxonomy" id="652787"/>
    <lineage>
        <taxon>Bacteria</taxon>
        <taxon>Pseudomonadati</taxon>
        <taxon>Bacteroidota</taxon>
        <taxon>Sphingobacteriia</taxon>
        <taxon>Sphingobacteriales</taxon>
        <taxon>Sphingobacteriaceae</taxon>
        <taxon>Mucilaginibacter</taxon>
    </lineage>
</organism>
<evidence type="ECO:0000259" key="1">
    <source>
        <dbReference type="Pfam" id="PF01636"/>
    </source>
</evidence>
<dbReference type="InterPro" id="IPR050249">
    <property type="entry name" value="Pseudomonas-type_ThrB"/>
</dbReference>
<keyword evidence="2" id="KW-0418">Kinase</keyword>
<dbReference type="GO" id="GO:0016301">
    <property type="term" value="F:kinase activity"/>
    <property type="evidence" value="ECO:0007669"/>
    <property type="project" value="UniProtKB-KW"/>
</dbReference>
<evidence type="ECO:0000313" key="3">
    <source>
        <dbReference type="Proteomes" id="UP000199679"/>
    </source>
</evidence>
<feature type="domain" description="Aminoglycoside phosphotransferase" evidence="1">
    <location>
        <begin position="18"/>
        <end position="244"/>
    </location>
</feature>
<evidence type="ECO:0000313" key="2">
    <source>
        <dbReference type="EMBL" id="SDS22181.1"/>
    </source>
</evidence>
<dbReference type="PANTHER" id="PTHR21064:SF5">
    <property type="entry name" value="SLR1880 PROTEIN"/>
    <property type="match status" value="1"/>
</dbReference>